<dbReference type="InterPro" id="IPR025474">
    <property type="entry name" value="DUF4325"/>
</dbReference>
<organism evidence="2 3">
    <name type="scientific">Caulobacter hibisci</name>
    <dbReference type="NCBI Taxonomy" id="2035993"/>
    <lineage>
        <taxon>Bacteria</taxon>
        <taxon>Pseudomonadati</taxon>
        <taxon>Pseudomonadota</taxon>
        <taxon>Alphaproteobacteria</taxon>
        <taxon>Caulobacterales</taxon>
        <taxon>Caulobacteraceae</taxon>
        <taxon>Caulobacter</taxon>
    </lineage>
</organism>
<dbReference type="EMBL" id="JADWOX010000027">
    <property type="protein sequence ID" value="MBI1686804.1"/>
    <property type="molecule type" value="Genomic_DNA"/>
</dbReference>
<evidence type="ECO:0000313" key="3">
    <source>
        <dbReference type="Proteomes" id="UP000639859"/>
    </source>
</evidence>
<gene>
    <name evidence="2" type="ORF">I4Q42_24315</name>
</gene>
<protein>
    <submittedName>
        <fullName evidence="2">STAS-like domain-containing protein</fullName>
    </submittedName>
</protein>
<accession>A0ABS0T545</accession>
<reference evidence="2 3" key="1">
    <citation type="submission" date="2020-11" db="EMBL/GenBank/DDBJ databases">
        <title>genome sequence of strain KACC 18849.</title>
        <authorList>
            <person name="Gao J."/>
            <person name="Zhang X."/>
        </authorList>
    </citation>
    <scope>NUCLEOTIDE SEQUENCE [LARGE SCALE GENOMIC DNA]</scope>
    <source>
        <strain evidence="2 3">KACC 18849</strain>
    </source>
</reference>
<evidence type="ECO:0000259" key="1">
    <source>
        <dbReference type="Pfam" id="PF14213"/>
    </source>
</evidence>
<sequence>MTTTIRLAADFNPFPFGRYPSHGDWSGQRFREEWLVPALKKGEPVEVDLDGARGLSPSFLEEAFGGLVRVGFATKDLLGRIHIKSDRDPSFIDTIESYIRDAKAS</sequence>
<evidence type="ECO:0000313" key="2">
    <source>
        <dbReference type="EMBL" id="MBI1686804.1"/>
    </source>
</evidence>
<dbReference type="Pfam" id="PF14213">
    <property type="entry name" value="DUF4325"/>
    <property type="match status" value="1"/>
</dbReference>
<dbReference type="Proteomes" id="UP000639859">
    <property type="component" value="Unassembled WGS sequence"/>
</dbReference>
<name>A0ABS0T545_9CAUL</name>
<proteinExistence type="predicted"/>
<keyword evidence="3" id="KW-1185">Reference proteome</keyword>
<comment type="caution">
    <text evidence="2">The sequence shown here is derived from an EMBL/GenBank/DDBJ whole genome shotgun (WGS) entry which is preliminary data.</text>
</comment>
<feature type="domain" description="DUF4325" evidence="1">
    <location>
        <begin position="26"/>
        <end position="89"/>
    </location>
</feature>